<dbReference type="SUPFAM" id="SSF53098">
    <property type="entry name" value="Ribonuclease H-like"/>
    <property type="match status" value="1"/>
</dbReference>
<feature type="domain" description="Integrase catalytic" evidence="1">
    <location>
        <begin position="1"/>
        <end position="62"/>
    </location>
</feature>
<dbReference type="GO" id="GO:0032196">
    <property type="term" value="P:transposition"/>
    <property type="evidence" value="ECO:0007669"/>
    <property type="project" value="TreeGrafter"/>
</dbReference>
<proteinExistence type="predicted"/>
<accession>X0ZLZ2</accession>
<dbReference type="InterPro" id="IPR012337">
    <property type="entry name" value="RNaseH-like_sf"/>
</dbReference>
<evidence type="ECO:0000313" key="2">
    <source>
        <dbReference type="EMBL" id="GAG59102.1"/>
    </source>
</evidence>
<comment type="caution">
    <text evidence="2">The sequence shown here is derived from an EMBL/GenBank/DDBJ whole genome shotgun (WGS) entry which is preliminary data.</text>
</comment>
<feature type="non-terminal residue" evidence="2">
    <location>
        <position position="1"/>
    </location>
</feature>
<sequence length="62" mass="7358">KEFKHLPKGLKRSLTYDQGQEMAEHKLFTKSTQIQVYFAHPHSPWERGTNENTNALIRQFFP</sequence>
<evidence type="ECO:0000259" key="1">
    <source>
        <dbReference type="PROSITE" id="PS50994"/>
    </source>
</evidence>
<dbReference type="NCBIfam" id="NF033563">
    <property type="entry name" value="transpos_IS30"/>
    <property type="match status" value="1"/>
</dbReference>
<protein>
    <recommendedName>
        <fullName evidence="1">Integrase catalytic domain-containing protein</fullName>
    </recommendedName>
</protein>
<organism evidence="2">
    <name type="scientific">marine sediment metagenome</name>
    <dbReference type="NCBI Taxonomy" id="412755"/>
    <lineage>
        <taxon>unclassified sequences</taxon>
        <taxon>metagenomes</taxon>
        <taxon>ecological metagenomes</taxon>
    </lineage>
</organism>
<dbReference type="EMBL" id="BART01003618">
    <property type="protein sequence ID" value="GAG59102.1"/>
    <property type="molecule type" value="Genomic_DNA"/>
</dbReference>
<dbReference type="GO" id="GO:0005829">
    <property type="term" value="C:cytosol"/>
    <property type="evidence" value="ECO:0007669"/>
    <property type="project" value="TreeGrafter"/>
</dbReference>
<dbReference type="PROSITE" id="PS50994">
    <property type="entry name" value="INTEGRASE"/>
    <property type="match status" value="1"/>
</dbReference>
<name>X0ZLZ2_9ZZZZ</name>
<dbReference type="GO" id="GO:0004803">
    <property type="term" value="F:transposase activity"/>
    <property type="evidence" value="ECO:0007669"/>
    <property type="project" value="TreeGrafter"/>
</dbReference>
<dbReference type="InterPro" id="IPR051917">
    <property type="entry name" value="Transposase-Integrase"/>
</dbReference>
<reference evidence="2" key="1">
    <citation type="journal article" date="2014" name="Front. Microbiol.">
        <title>High frequency of phylogenetically diverse reductive dehalogenase-homologous genes in deep subseafloor sedimentary metagenomes.</title>
        <authorList>
            <person name="Kawai M."/>
            <person name="Futagami T."/>
            <person name="Toyoda A."/>
            <person name="Takaki Y."/>
            <person name="Nishi S."/>
            <person name="Hori S."/>
            <person name="Arai W."/>
            <person name="Tsubouchi T."/>
            <person name="Morono Y."/>
            <person name="Uchiyama I."/>
            <person name="Ito T."/>
            <person name="Fujiyama A."/>
            <person name="Inagaki F."/>
            <person name="Takami H."/>
        </authorList>
    </citation>
    <scope>NUCLEOTIDE SEQUENCE</scope>
    <source>
        <strain evidence="2">Expedition CK06-06</strain>
    </source>
</reference>
<dbReference type="AlphaFoldDB" id="X0ZLZ2"/>
<dbReference type="InterPro" id="IPR001584">
    <property type="entry name" value="Integrase_cat-core"/>
</dbReference>
<dbReference type="PANTHER" id="PTHR10948">
    <property type="entry name" value="TRANSPOSASE"/>
    <property type="match status" value="1"/>
</dbReference>
<gene>
    <name evidence="2" type="ORF">S01H4_09803</name>
</gene>
<dbReference type="GO" id="GO:0015074">
    <property type="term" value="P:DNA integration"/>
    <property type="evidence" value="ECO:0007669"/>
    <property type="project" value="InterPro"/>
</dbReference>
<dbReference type="PANTHER" id="PTHR10948:SF23">
    <property type="entry name" value="TRANSPOSASE INSI FOR INSERTION SEQUENCE ELEMENT IS30A-RELATED"/>
    <property type="match status" value="1"/>
</dbReference>
<dbReference type="InterPro" id="IPR053392">
    <property type="entry name" value="Transposase_IS30-like"/>
</dbReference>